<reference evidence="7 8" key="1">
    <citation type="submission" date="2019-09" db="EMBL/GenBank/DDBJ databases">
        <title>Bird 10,000 Genomes (B10K) Project - Family phase.</title>
        <authorList>
            <person name="Zhang G."/>
        </authorList>
    </citation>
    <scope>NUCLEOTIDE SEQUENCE [LARGE SCALE GENOMIC DNA]</scope>
    <source>
        <strain evidence="7">B10K-DU-002-81</strain>
    </source>
</reference>
<name>A0A7L2R792_9PASS</name>
<evidence type="ECO:0000256" key="2">
    <source>
        <dbReference type="ARBA" id="ARBA00022692"/>
    </source>
</evidence>
<keyword evidence="2" id="KW-0812">Transmembrane</keyword>
<organism evidence="7 8">
    <name type="scientific">Oxylabes madagascariensis</name>
    <name type="common">white-throated Oxylabes</name>
    <dbReference type="NCBI Taxonomy" id="98144"/>
    <lineage>
        <taxon>Eukaryota</taxon>
        <taxon>Metazoa</taxon>
        <taxon>Chordata</taxon>
        <taxon>Craniata</taxon>
        <taxon>Vertebrata</taxon>
        <taxon>Euteleostomi</taxon>
        <taxon>Archelosauria</taxon>
        <taxon>Archosauria</taxon>
        <taxon>Dinosauria</taxon>
        <taxon>Saurischia</taxon>
        <taxon>Theropoda</taxon>
        <taxon>Coelurosauria</taxon>
        <taxon>Aves</taxon>
        <taxon>Neognathae</taxon>
        <taxon>Neoaves</taxon>
        <taxon>Telluraves</taxon>
        <taxon>Australaves</taxon>
        <taxon>Passeriformes</taxon>
        <taxon>Sylvioidea</taxon>
        <taxon>Timaliidae</taxon>
        <taxon>Oxylabes</taxon>
    </lineage>
</organism>
<dbReference type="GO" id="GO:0005886">
    <property type="term" value="C:plasma membrane"/>
    <property type="evidence" value="ECO:0007669"/>
    <property type="project" value="UniProtKB-SubCell"/>
</dbReference>
<evidence type="ECO:0000256" key="3">
    <source>
        <dbReference type="ARBA" id="ARBA00022989"/>
    </source>
</evidence>
<dbReference type="InterPro" id="IPR015919">
    <property type="entry name" value="Cadherin-like_sf"/>
</dbReference>
<keyword evidence="3" id="KW-1133">Transmembrane helix</keyword>
<comment type="subcellular location">
    <subcellularLocation>
        <location evidence="1">Membrane</location>
    </subcellularLocation>
</comment>
<gene>
    <name evidence="7" type="primary">Pcdh7</name>
    <name evidence="7" type="ORF">OXYMAD_R10347</name>
</gene>
<evidence type="ECO:0000256" key="1">
    <source>
        <dbReference type="ARBA" id="ARBA00004370"/>
    </source>
</evidence>
<evidence type="ECO:0000259" key="6">
    <source>
        <dbReference type="PROSITE" id="PS50268"/>
    </source>
</evidence>
<dbReference type="SMART" id="SM00112">
    <property type="entry name" value="CA"/>
    <property type="match status" value="1"/>
</dbReference>
<accession>A0A7L2R792</accession>
<dbReference type="InterPro" id="IPR002126">
    <property type="entry name" value="Cadherin-like_dom"/>
</dbReference>
<dbReference type="Pfam" id="PF00028">
    <property type="entry name" value="Cadherin"/>
    <property type="match status" value="1"/>
</dbReference>
<evidence type="ECO:0000256" key="5">
    <source>
        <dbReference type="PROSITE-ProRule" id="PRU00043"/>
    </source>
</evidence>
<keyword evidence="5" id="KW-0106">Calcium</keyword>
<dbReference type="OrthoDB" id="6252479at2759"/>
<dbReference type="GO" id="GO:0007156">
    <property type="term" value="P:homophilic cell adhesion via plasma membrane adhesion molecules"/>
    <property type="evidence" value="ECO:0007669"/>
    <property type="project" value="InterPro"/>
</dbReference>
<dbReference type="PANTHER" id="PTHR24026:SF126">
    <property type="entry name" value="PROTOCADHERIN FAT 4"/>
    <property type="match status" value="1"/>
</dbReference>
<dbReference type="Proteomes" id="UP000570288">
    <property type="component" value="Unassembled WGS sequence"/>
</dbReference>
<dbReference type="SUPFAM" id="SSF49313">
    <property type="entry name" value="Cadherin-like"/>
    <property type="match status" value="1"/>
</dbReference>
<keyword evidence="4" id="KW-0472">Membrane</keyword>
<feature type="non-terminal residue" evidence="7">
    <location>
        <position position="76"/>
    </location>
</feature>
<evidence type="ECO:0000313" key="7">
    <source>
        <dbReference type="EMBL" id="NXS04317.1"/>
    </source>
</evidence>
<dbReference type="PROSITE" id="PS50268">
    <property type="entry name" value="CADHERIN_2"/>
    <property type="match status" value="1"/>
</dbReference>
<dbReference type="Gene3D" id="2.60.40.60">
    <property type="entry name" value="Cadherins"/>
    <property type="match status" value="1"/>
</dbReference>
<evidence type="ECO:0000256" key="4">
    <source>
        <dbReference type="ARBA" id="ARBA00023136"/>
    </source>
</evidence>
<comment type="caution">
    <text evidence="7">The sequence shown here is derived from an EMBL/GenBank/DDBJ whole genome shotgun (WGS) entry which is preliminary data.</text>
</comment>
<dbReference type="CDD" id="cd11304">
    <property type="entry name" value="Cadherin_repeat"/>
    <property type="match status" value="1"/>
</dbReference>
<protein>
    <submittedName>
        <fullName evidence="7">PCDH7 protein</fullName>
    </submittedName>
</protein>
<dbReference type="GO" id="GO:0005509">
    <property type="term" value="F:calcium ion binding"/>
    <property type="evidence" value="ECO:0007669"/>
    <property type="project" value="UniProtKB-UniRule"/>
</dbReference>
<feature type="non-terminal residue" evidence="7">
    <location>
        <position position="1"/>
    </location>
</feature>
<evidence type="ECO:0000313" key="8">
    <source>
        <dbReference type="Proteomes" id="UP000570288"/>
    </source>
</evidence>
<feature type="domain" description="Cadherin" evidence="6">
    <location>
        <begin position="1"/>
        <end position="75"/>
    </location>
</feature>
<dbReference type="PANTHER" id="PTHR24026">
    <property type="entry name" value="FAT ATYPICAL CADHERIN-RELATED"/>
    <property type="match status" value="1"/>
</dbReference>
<dbReference type="FunFam" id="2.60.40.60:FF:000092">
    <property type="entry name" value="Protocadherin 8"/>
    <property type="match status" value="1"/>
</dbReference>
<keyword evidence="8" id="KW-1185">Reference proteome</keyword>
<sequence length="76" mass="7977">VVATDADSGKNAEITYSLEASPLSSEAPGSIFSIDPDSGDVSVQAVLDREQRDTYEFQVTARDKGVPSLQGSTTVV</sequence>
<dbReference type="EMBL" id="VYZR01364254">
    <property type="protein sequence ID" value="NXS04317.1"/>
    <property type="molecule type" value="Genomic_DNA"/>
</dbReference>
<dbReference type="AlphaFoldDB" id="A0A7L2R792"/>
<proteinExistence type="predicted"/>